<name>A0A9W8L3N9_9FUNG</name>
<dbReference type="OrthoDB" id="5529877at2759"/>
<gene>
    <name evidence="1" type="ORF">IWW39_003385</name>
</gene>
<dbReference type="Proteomes" id="UP001151516">
    <property type="component" value="Unassembled WGS sequence"/>
</dbReference>
<reference evidence="1" key="1">
    <citation type="submission" date="2022-07" db="EMBL/GenBank/DDBJ databases">
        <title>Phylogenomic reconstructions and comparative analyses of Kickxellomycotina fungi.</title>
        <authorList>
            <person name="Reynolds N.K."/>
            <person name="Stajich J.E."/>
            <person name="Barry K."/>
            <person name="Grigoriev I.V."/>
            <person name="Crous P."/>
            <person name="Smith M.E."/>
        </authorList>
    </citation>
    <scope>NUCLEOTIDE SEQUENCE</scope>
    <source>
        <strain evidence="1">CBS 109367</strain>
    </source>
</reference>
<evidence type="ECO:0000313" key="2">
    <source>
        <dbReference type="Proteomes" id="UP001151516"/>
    </source>
</evidence>
<sequence length="322" mass="36318">MSQSILLARQNSSSLQSLIIEFNRDIDVGELVNGADGFVVYPHLRVLKICGNSSNNRSRRLVTGDAVLFPCLQKLVIKHPLSFADDTLFRGNANTLSCLDVVLDSPTVSMLLRHNVFTLTSHPNLHSVNLTQDDDRLPYPFATGVELMRFMLNIGPKASVREIREFSGSAELNTALPLLESHDCIQVLTLTNVRLDFWDLIAVVKSLPLLLDLYTCFYPPRFEAVAVAATPGGLPTYVLSNYAPMGRRFRCWHLMHYTTHQHTDAIKCALLLALVCPNFDYVTTDFGESALFMKCMEDTIASDMFKEYAPRLRRLLFKGWRE</sequence>
<dbReference type="EMBL" id="JANBTX010000094">
    <property type="protein sequence ID" value="KAJ2686798.1"/>
    <property type="molecule type" value="Genomic_DNA"/>
</dbReference>
<keyword evidence="2" id="KW-1185">Reference proteome</keyword>
<evidence type="ECO:0000313" key="1">
    <source>
        <dbReference type="EMBL" id="KAJ2686798.1"/>
    </source>
</evidence>
<dbReference type="AlphaFoldDB" id="A0A9W8L3N9"/>
<comment type="caution">
    <text evidence="1">The sequence shown here is derived from an EMBL/GenBank/DDBJ whole genome shotgun (WGS) entry which is preliminary data.</text>
</comment>
<protein>
    <submittedName>
        <fullName evidence="1">Uncharacterized protein</fullName>
    </submittedName>
</protein>
<organism evidence="1 2">
    <name type="scientific">Coemansia spiralis</name>
    <dbReference type="NCBI Taxonomy" id="417178"/>
    <lineage>
        <taxon>Eukaryota</taxon>
        <taxon>Fungi</taxon>
        <taxon>Fungi incertae sedis</taxon>
        <taxon>Zoopagomycota</taxon>
        <taxon>Kickxellomycotina</taxon>
        <taxon>Kickxellomycetes</taxon>
        <taxon>Kickxellales</taxon>
        <taxon>Kickxellaceae</taxon>
        <taxon>Coemansia</taxon>
    </lineage>
</organism>
<accession>A0A9W8L3N9</accession>
<proteinExistence type="predicted"/>